<evidence type="ECO:0000313" key="3">
    <source>
        <dbReference type="Proteomes" id="UP000317043"/>
    </source>
</evidence>
<feature type="compositionally biased region" description="Basic and acidic residues" evidence="1">
    <location>
        <begin position="79"/>
        <end position="90"/>
    </location>
</feature>
<gene>
    <name evidence="2" type="ORF">FB566_1059</name>
</gene>
<protein>
    <submittedName>
        <fullName evidence="2">Uncharacterized protein</fullName>
    </submittedName>
</protein>
<dbReference type="Proteomes" id="UP000317043">
    <property type="component" value="Unassembled WGS sequence"/>
</dbReference>
<dbReference type="AlphaFoldDB" id="A0A543ASK1"/>
<comment type="caution">
    <text evidence="2">The sequence shown here is derived from an EMBL/GenBank/DDBJ whole genome shotgun (WGS) entry which is preliminary data.</text>
</comment>
<proteinExistence type="predicted"/>
<dbReference type="InParanoid" id="A0A543ASK1"/>
<evidence type="ECO:0000313" key="2">
    <source>
        <dbReference type="EMBL" id="TQL75552.1"/>
    </source>
</evidence>
<dbReference type="EMBL" id="VFOW01000001">
    <property type="protein sequence ID" value="TQL75552.1"/>
    <property type="molecule type" value="Genomic_DNA"/>
</dbReference>
<accession>A0A543ASK1</accession>
<name>A0A543ASK1_9ACTN</name>
<organism evidence="2 3">
    <name type="scientific">Stackebrandtia endophytica</name>
    <dbReference type="NCBI Taxonomy" id="1496996"/>
    <lineage>
        <taxon>Bacteria</taxon>
        <taxon>Bacillati</taxon>
        <taxon>Actinomycetota</taxon>
        <taxon>Actinomycetes</taxon>
        <taxon>Glycomycetales</taxon>
        <taxon>Glycomycetaceae</taxon>
        <taxon>Stackebrandtia</taxon>
    </lineage>
</organism>
<keyword evidence="3" id="KW-1185">Reference proteome</keyword>
<reference evidence="2 3" key="1">
    <citation type="submission" date="2019-06" db="EMBL/GenBank/DDBJ databases">
        <title>Sequencing the genomes of 1000 actinobacteria strains.</title>
        <authorList>
            <person name="Klenk H.-P."/>
        </authorList>
    </citation>
    <scope>NUCLEOTIDE SEQUENCE [LARGE SCALE GENOMIC DNA]</scope>
    <source>
        <strain evidence="2 3">DSM 45928</strain>
    </source>
</reference>
<evidence type="ECO:0000256" key="1">
    <source>
        <dbReference type="SAM" id="MobiDB-lite"/>
    </source>
</evidence>
<sequence>MTLPLESLAVVLTTLAVPTAMAIRHWFHYRTTVAKEAAKSARLHTAINGTDPNLRSEIIRACSTMESGAPVMLPPLETPCDHEVTSTETS</sequence>
<feature type="region of interest" description="Disordered" evidence="1">
    <location>
        <begin position="70"/>
        <end position="90"/>
    </location>
</feature>